<keyword evidence="5" id="KW-0964">Secreted</keyword>
<dbReference type="OrthoDB" id="9802553at2"/>
<keyword evidence="10" id="KW-0282">Flagellum</keyword>
<dbReference type="RefSeq" id="WP_121806755.1">
    <property type="nucleotide sequence ID" value="NZ_RDBE01000008.1"/>
</dbReference>
<accession>A0A3L8P0Z2</accession>
<dbReference type="GO" id="GO:0005198">
    <property type="term" value="F:structural molecule activity"/>
    <property type="evidence" value="ECO:0007669"/>
    <property type="project" value="InterPro"/>
</dbReference>
<evidence type="ECO:0000256" key="1">
    <source>
        <dbReference type="ARBA" id="ARBA00004365"/>
    </source>
</evidence>
<evidence type="ECO:0000313" key="10">
    <source>
        <dbReference type="EMBL" id="RLV48794.1"/>
    </source>
</evidence>
<feature type="domain" description="Flagellar basal-body/hook protein C-terminal" evidence="8">
    <location>
        <begin position="421"/>
        <end position="457"/>
    </location>
</feature>
<dbReference type="Proteomes" id="UP000281708">
    <property type="component" value="Unassembled WGS sequence"/>
</dbReference>
<feature type="domain" description="Flagellar basal body rod protein N-terminal" evidence="7">
    <location>
        <begin position="7"/>
        <end position="37"/>
    </location>
</feature>
<dbReference type="PANTHER" id="PTHR30033">
    <property type="entry name" value="FLAGELLAR HOOK-ASSOCIATED PROTEIN 1"/>
    <property type="match status" value="1"/>
</dbReference>
<dbReference type="AlphaFoldDB" id="A0A3L8P0Z2"/>
<comment type="caution">
    <text evidence="10">The sequence shown here is derived from an EMBL/GenBank/DDBJ whole genome shotgun (WGS) entry which is preliminary data.</text>
</comment>
<reference evidence="10 11" key="1">
    <citation type="submission" date="2018-10" db="EMBL/GenBank/DDBJ databases">
        <title>Marmoricola sp. 4Q3S-7 whole genome shotgun sequence.</title>
        <authorList>
            <person name="Li F."/>
        </authorList>
    </citation>
    <scope>NUCLEOTIDE SEQUENCE [LARGE SCALE GENOMIC DNA]</scope>
    <source>
        <strain evidence="10 11">4Q3S-7</strain>
    </source>
</reference>
<dbReference type="InterPro" id="IPR002371">
    <property type="entry name" value="FlgK"/>
</dbReference>
<evidence type="ECO:0000259" key="8">
    <source>
        <dbReference type="Pfam" id="PF06429"/>
    </source>
</evidence>
<dbReference type="EMBL" id="RDBE01000008">
    <property type="protein sequence ID" value="RLV48794.1"/>
    <property type="molecule type" value="Genomic_DNA"/>
</dbReference>
<evidence type="ECO:0000256" key="3">
    <source>
        <dbReference type="ARBA" id="ARBA00009677"/>
    </source>
</evidence>
<feature type="domain" description="Flagellar hook-associated protein FlgK helical" evidence="9">
    <location>
        <begin position="99"/>
        <end position="335"/>
    </location>
</feature>
<dbReference type="Pfam" id="PF06429">
    <property type="entry name" value="Flg_bbr_C"/>
    <property type="match status" value="1"/>
</dbReference>
<keyword evidence="10" id="KW-0969">Cilium</keyword>
<evidence type="ECO:0000259" key="9">
    <source>
        <dbReference type="Pfam" id="PF22638"/>
    </source>
</evidence>
<keyword evidence="6" id="KW-0975">Bacterial flagellum</keyword>
<comment type="similarity">
    <text evidence="3">Belongs to the flagella basal body rod proteins family.</text>
</comment>
<organism evidence="10 11">
    <name type="scientific">Nocardioides mangrovicus</name>
    <dbReference type="NCBI Taxonomy" id="2478913"/>
    <lineage>
        <taxon>Bacteria</taxon>
        <taxon>Bacillati</taxon>
        <taxon>Actinomycetota</taxon>
        <taxon>Actinomycetes</taxon>
        <taxon>Propionibacteriales</taxon>
        <taxon>Nocardioidaceae</taxon>
        <taxon>Nocardioides</taxon>
    </lineage>
</organism>
<evidence type="ECO:0000256" key="6">
    <source>
        <dbReference type="ARBA" id="ARBA00023143"/>
    </source>
</evidence>
<evidence type="ECO:0000256" key="5">
    <source>
        <dbReference type="ARBA" id="ARBA00022525"/>
    </source>
</evidence>
<dbReference type="SUPFAM" id="SSF64518">
    <property type="entry name" value="Phase 1 flagellin"/>
    <property type="match status" value="1"/>
</dbReference>
<dbReference type="InterPro" id="IPR010930">
    <property type="entry name" value="Flg_bb/hook_C_dom"/>
</dbReference>
<dbReference type="GO" id="GO:0009424">
    <property type="term" value="C:bacterial-type flagellum hook"/>
    <property type="evidence" value="ECO:0007669"/>
    <property type="project" value="InterPro"/>
</dbReference>
<evidence type="ECO:0000256" key="2">
    <source>
        <dbReference type="ARBA" id="ARBA00004613"/>
    </source>
</evidence>
<evidence type="ECO:0000259" key="7">
    <source>
        <dbReference type="Pfam" id="PF00460"/>
    </source>
</evidence>
<proteinExistence type="inferred from homology"/>
<dbReference type="PANTHER" id="PTHR30033:SF1">
    <property type="entry name" value="FLAGELLAR HOOK-ASSOCIATED PROTEIN 1"/>
    <property type="match status" value="1"/>
</dbReference>
<dbReference type="NCBIfam" id="TIGR02492">
    <property type="entry name" value="flgK_ends"/>
    <property type="match status" value="1"/>
</dbReference>
<keyword evidence="11" id="KW-1185">Reference proteome</keyword>
<protein>
    <recommendedName>
        <fullName evidence="4">Flagellar hook-associated protein 1</fullName>
    </recommendedName>
</protein>
<evidence type="ECO:0000313" key="11">
    <source>
        <dbReference type="Proteomes" id="UP000281708"/>
    </source>
</evidence>
<comment type="subcellular location">
    <subcellularLocation>
        <location evidence="1">Bacterial flagellum</location>
    </subcellularLocation>
    <subcellularLocation>
        <location evidence="2">Secreted</location>
    </subcellularLocation>
</comment>
<evidence type="ECO:0000256" key="4">
    <source>
        <dbReference type="ARBA" id="ARBA00016244"/>
    </source>
</evidence>
<dbReference type="Pfam" id="PF00460">
    <property type="entry name" value="Flg_bb_rod"/>
    <property type="match status" value="1"/>
</dbReference>
<dbReference type="InterPro" id="IPR001444">
    <property type="entry name" value="Flag_bb_rod_N"/>
</dbReference>
<keyword evidence="10" id="KW-0966">Cell projection</keyword>
<gene>
    <name evidence="10" type="primary">flgK</name>
    <name evidence="10" type="ORF">D9V37_13815</name>
</gene>
<dbReference type="GO" id="GO:0044780">
    <property type="term" value="P:bacterial-type flagellum assembly"/>
    <property type="evidence" value="ECO:0007669"/>
    <property type="project" value="InterPro"/>
</dbReference>
<dbReference type="InterPro" id="IPR053927">
    <property type="entry name" value="FlgK_helical"/>
</dbReference>
<sequence>MSSFSTLNTALTALQYNRAAMDVASGNVANASTEGYTRRTVDASTIDVTARVALWSRQSTSGQGVKVDGVTRLSDELINARVRREHGTQSGLDVQQASLERVEDGIGEPGSSGLAAMMTDFRTSWSTLENSPTSSAARAGVLTKAASVVSAVKNQVSNINSEAGDQRSRTLTDVNQVNTLATNLASLNRSISAASAGGTDTSALLDSRDQVLQQLSSLTGAVASIKSDGSADVSINGTALVSGTTAGTFGVASGITSNGDADGSLVTFSITSSSGTATSVGSIGGELGGVATLLNTTFPSYLSSLSAVVTGLADQVNSLHESGYDADGNAGGAFFSYSSSDPLGTFAVAITDPQKVAASSTAGGGTDTGIADQLSKAGAAESSYQRLVSTFGTQVADIKTQASNQQIVTTQVDNAKEQLGGVSLDEEMVNMVTAQHAYEAASRVMTTVDEMLDTLINRTGVTR</sequence>
<name>A0A3L8P0Z2_9ACTN</name>
<dbReference type="GO" id="GO:0005576">
    <property type="term" value="C:extracellular region"/>
    <property type="evidence" value="ECO:0007669"/>
    <property type="project" value="UniProtKB-SubCell"/>
</dbReference>
<dbReference type="Pfam" id="PF22638">
    <property type="entry name" value="FlgK_D1"/>
    <property type="match status" value="1"/>
</dbReference>